<evidence type="ECO:0000256" key="1">
    <source>
        <dbReference type="ARBA" id="ARBA00005953"/>
    </source>
</evidence>
<dbReference type="CDD" id="cd00586">
    <property type="entry name" value="4HBT"/>
    <property type="match status" value="1"/>
</dbReference>
<dbReference type="NCBIfam" id="TIGR02799">
    <property type="entry name" value="thio_ybgC"/>
    <property type="match status" value="1"/>
</dbReference>
<dbReference type="Pfam" id="PF13279">
    <property type="entry name" value="4HBT_2"/>
    <property type="match status" value="1"/>
</dbReference>
<dbReference type="Gene3D" id="3.10.129.10">
    <property type="entry name" value="Hotdog Thioesterase"/>
    <property type="match status" value="1"/>
</dbReference>
<gene>
    <name evidence="3" type="primary">ybgC</name>
    <name evidence="3" type="ORF">HND93_19015</name>
</gene>
<dbReference type="InterPro" id="IPR014166">
    <property type="entry name" value="Tol-Pal_acyl-CoA_thioesterase"/>
</dbReference>
<comment type="similarity">
    <text evidence="1">Belongs to the 4-hydroxybenzoyl-CoA thioesterase family.</text>
</comment>
<dbReference type="Proteomes" id="UP000584642">
    <property type="component" value="Unassembled WGS sequence"/>
</dbReference>
<reference evidence="3 4" key="1">
    <citation type="submission" date="2020-05" db="EMBL/GenBank/DDBJ databases">
        <title>Azospirillum oleiclasticum sp. nov, a nitrogen-fixing and heavy crude oil-emulsifying bacterium isolated from the crude oil of Yumen Oilfield.</title>
        <authorList>
            <person name="Wu D."/>
            <person name="Cai M."/>
            <person name="Zhang X."/>
        </authorList>
    </citation>
    <scope>NUCLEOTIDE SEQUENCE [LARGE SCALE GENOMIC DNA]</scope>
    <source>
        <strain evidence="3 4">ROY-1-1-2</strain>
    </source>
</reference>
<dbReference type="InterPro" id="IPR050563">
    <property type="entry name" value="4-hydroxybenzoyl-CoA_TE"/>
</dbReference>
<sequence length="154" mass="17244">MAERNAAMLDGWIGDDGVHRLPVRVYYEDTDAGGIVYHANYLRFMERGRTAMLRLMGLTHRDLADTAGVSFAVRRMRIEFIAPARLDDALEVATRIDNIGGASFAVAQSVRRDDREVASAEVKLALLGPEGRAVRFPAILREALAKHHERQKRD</sequence>
<dbReference type="EMBL" id="JABFDB010000013">
    <property type="protein sequence ID" value="NYZ21811.1"/>
    <property type="molecule type" value="Genomic_DNA"/>
</dbReference>
<organism evidence="3 4">
    <name type="scientific">Azospirillum oleiclasticum</name>
    <dbReference type="NCBI Taxonomy" id="2735135"/>
    <lineage>
        <taxon>Bacteria</taxon>
        <taxon>Pseudomonadati</taxon>
        <taxon>Pseudomonadota</taxon>
        <taxon>Alphaproteobacteria</taxon>
        <taxon>Rhodospirillales</taxon>
        <taxon>Azospirillaceae</taxon>
        <taxon>Azospirillum</taxon>
    </lineage>
</organism>
<protein>
    <submittedName>
        <fullName evidence="3">Tol-pal system-associated acyl-CoA thioesterase</fullName>
    </submittedName>
</protein>
<proteinExistence type="inferred from homology"/>
<comment type="caution">
    <text evidence="3">The sequence shown here is derived from an EMBL/GenBank/DDBJ whole genome shotgun (WGS) entry which is preliminary data.</text>
</comment>
<accession>A0ABX2TC86</accession>
<evidence type="ECO:0000313" key="3">
    <source>
        <dbReference type="EMBL" id="NYZ21811.1"/>
    </source>
</evidence>
<dbReference type="InterPro" id="IPR029069">
    <property type="entry name" value="HotDog_dom_sf"/>
</dbReference>
<dbReference type="PROSITE" id="PS01328">
    <property type="entry name" value="4HBCOA_THIOESTERASE"/>
    <property type="match status" value="1"/>
</dbReference>
<evidence type="ECO:0000313" key="4">
    <source>
        <dbReference type="Proteomes" id="UP000584642"/>
    </source>
</evidence>
<dbReference type="RefSeq" id="WP_180283580.1">
    <property type="nucleotide sequence ID" value="NZ_JABFDB010000013.1"/>
</dbReference>
<keyword evidence="2" id="KW-0378">Hydrolase</keyword>
<dbReference type="InterPro" id="IPR006684">
    <property type="entry name" value="YbgC/YbaW"/>
</dbReference>
<dbReference type="SUPFAM" id="SSF54637">
    <property type="entry name" value="Thioesterase/thiol ester dehydrase-isomerase"/>
    <property type="match status" value="1"/>
</dbReference>
<dbReference type="NCBIfam" id="TIGR00051">
    <property type="entry name" value="YbgC/FadM family acyl-CoA thioesterase"/>
    <property type="match status" value="1"/>
</dbReference>
<dbReference type="PIRSF" id="PIRSF003230">
    <property type="entry name" value="YbgC"/>
    <property type="match status" value="1"/>
</dbReference>
<dbReference type="PANTHER" id="PTHR31793:SF37">
    <property type="entry name" value="ACYL-COA THIOESTER HYDROLASE YBGC"/>
    <property type="match status" value="1"/>
</dbReference>
<dbReference type="PANTHER" id="PTHR31793">
    <property type="entry name" value="4-HYDROXYBENZOYL-COA THIOESTERASE FAMILY MEMBER"/>
    <property type="match status" value="1"/>
</dbReference>
<dbReference type="InterPro" id="IPR008272">
    <property type="entry name" value="HB-CoA_thioesterase_AS"/>
</dbReference>
<name>A0ABX2TC86_9PROT</name>
<evidence type="ECO:0000256" key="2">
    <source>
        <dbReference type="ARBA" id="ARBA00022801"/>
    </source>
</evidence>
<keyword evidence="4" id="KW-1185">Reference proteome</keyword>